<sequence length="297" mass="33338">MNLMQGTAQGWQFINARKLAPILFLAALAGGEAAWLYAHKFSVLGTEPVLWATLVLSAISLIYGLSGRSQKLADISYYAALWIVAALLCTLLTYIFATLNLPLLDELFLRADLAMGFHWLNFYTFIRSNQFVSIFFTTAYFSALPQVFFSIIYLSLTGRTDRNDELWWSSSIALVLTSLLSGLFPAGGTLFYYSMGLENAVHLPHFLALRDGSLTRLAFDEMKGIVTFPSYHTTIAFQLIYAYRQLKLFKWVLALNVFMLISTPINGGHYLVDMIGGGAVFVISIYLMKRVRLLLGR</sequence>
<dbReference type="Proteomes" id="UP001525968">
    <property type="component" value="Unassembled WGS sequence"/>
</dbReference>
<keyword evidence="4" id="KW-1185">Reference proteome</keyword>
<dbReference type="Pfam" id="PF14378">
    <property type="entry name" value="PAP2_3"/>
    <property type="match status" value="1"/>
</dbReference>
<reference evidence="3 4" key="1">
    <citation type="submission" date="2022-09" db="EMBL/GenBank/DDBJ databases">
        <title>Draft genome of isolate Be4.</title>
        <authorList>
            <person name="Sanchez-Castro I."/>
            <person name="Martinez-Rodriguez P."/>
            <person name="Descostes M."/>
            <person name="Merroun M."/>
        </authorList>
    </citation>
    <scope>NUCLEOTIDE SEQUENCE [LARGE SCALE GENOMIC DNA]</scope>
    <source>
        <strain evidence="3 4">Be4</strain>
    </source>
</reference>
<evidence type="ECO:0000313" key="3">
    <source>
        <dbReference type="EMBL" id="MCT9811927.1"/>
    </source>
</evidence>
<feature type="transmembrane region" description="Helical" evidence="1">
    <location>
        <begin position="248"/>
        <end position="265"/>
    </location>
</feature>
<feature type="transmembrane region" description="Helical" evidence="1">
    <location>
        <begin position="77"/>
        <end position="101"/>
    </location>
</feature>
<proteinExistence type="predicted"/>
<feature type="domain" description="Inositolphosphotransferase Aur1/Ipt1" evidence="2">
    <location>
        <begin position="108"/>
        <end position="287"/>
    </location>
</feature>
<keyword evidence="1" id="KW-0472">Membrane</keyword>
<feature type="transmembrane region" description="Helical" evidence="1">
    <location>
        <begin position="271"/>
        <end position="288"/>
    </location>
</feature>
<protein>
    <submittedName>
        <fullName evidence="3">Phosphatase PAP2 family protein</fullName>
    </submittedName>
</protein>
<gene>
    <name evidence="3" type="ORF">N0K08_14875</name>
</gene>
<accession>A0ABT2PRT7</accession>
<organism evidence="3 4">
    <name type="scientific">Acidovorax bellezanensis</name>
    <dbReference type="NCBI Taxonomy" id="2976702"/>
    <lineage>
        <taxon>Bacteria</taxon>
        <taxon>Pseudomonadati</taxon>
        <taxon>Pseudomonadota</taxon>
        <taxon>Betaproteobacteria</taxon>
        <taxon>Burkholderiales</taxon>
        <taxon>Comamonadaceae</taxon>
        <taxon>Acidovorax</taxon>
    </lineage>
</organism>
<evidence type="ECO:0000313" key="4">
    <source>
        <dbReference type="Proteomes" id="UP001525968"/>
    </source>
</evidence>
<keyword evidence="1" id="KW-0812">Transmembrane</keyword>
<comment type="caution">
    <text evidence="3">The sequence shown here is derived from an EMBL/GenBank/DDBJ whole genome shotgun (WGS) entry which is preliminary data.</text>
</comment>
<feature type="transmembrane region" description="Helical" evidence="1">
    <location>
        <begin position="49"/>
        <end position="65"/>
    </location>
</feature>
<dbReference type="RefSeq" id="WP_261501173.1">
    <property type="nucleotide sequence ID" value="NZ_JAODYH010000007.1"/>
</dbReference>
<dbReference type="InterPro" id="IPR026841">
    <property type="entry name" value="Aur1/Ipt1"/>
</dbReference>
<feature type="transmembrane region" description="Helical" evidence="1">
    <location>
        <begin position="133"/>
        <end position="154"/>
    </location>
</feature>
<evidence type="ECO:0000259" key="2">
    <source>
        <dbReference type="Pfam" id="PF14378"/>
    </source>
</evidence>
<keyword evidence="1" id="KW-1133">Transmembrane helix</keyword>
<dbReference type="EMBL" id="JAODYH010000007">
    <property type="protein sequence ID" value="MCT9811927.1"/>
    <property type="molecule type" value="Genomic_DNA"/>
</dbReference>
<name>A0ABT2PRT7_9BURK</name>
<feature type="transmembrane region" description="Helical" evidence="1">
    <location>
        <begin position="166"/>
        <end position="193"/>
    </location>
</feature>
<evidence type="ECO:0000256" key="1">
    <source>
        <dbReference type="SAM" id="Phobius"/>
    </source>
</evidence>